<sequence>MFRRAKATTTAPPTADGEVRIQKVDKIEVVYKNILSKPKLYKPTAATGKHPTAGHEVAGWKKKVVDQNPSRPRSAVHVDDINKLSERYITEMKKRFLG</sequence>
<reference evidence="1 2" key="1">
    <citation type="journal article" date="2018" name="Nat. Genet.">
        <title>Extensive intraspecific gene order and gene structural variations between Mo17 and other maize genomes.</title>
        <authorList>
            <person name="Sun S."/>
            <person name="Zhou Y."/>
            <person name="Chen J."/>
            <person name="Shi J."/>
            <person name="Zhao H."/>
            <person name="Zhao H."/>
            <person name="Song W."/>
            <person name="Zhang M."/>
            <person name="Cui Y."/>
            <person name="Dong X."/>
            <person name="Liu H."/>
            <person name="Ma X."/>
            <person name="Jiao Y."/>
            <person name="Wang B."/>
            <person name="Wei X."/>
            <person name="Stein J.C."/>
            <person name="Glaubitz J.C."/>
            <person name="Lu F."/>
            <person name="Yu G."/>
            <person name="Liang C."/>
            <person name="Fengler K."/>
            <person name="Li B."/>
            <person name="Rafalski A."/>
            <person name="Schnable P.S."/>
            <person name="Ware D.H."/>
            <person name="Buckler E.S."/>
            <person name="Lai J."/>
        </authorList>
    </citation>
    <scope>NUCLEOTIDE SEQUENCE [LARGE SCALE GENOMIC DNA]</scope>
    <source>
        <strain evidence="2">cv. Missouri 17</strain>
        <tissue evidence="1">Seedling</tissue>
    </source>
</reference>
<protein>
    <submittedName>
        <fullName evidence="1">Uncharacterized protein</fullName>
    </submittedName>
</protein>
<dbReference type="Proteomes" id="UP000251960">
    <property type="component" value="Chromosome 10"/>
</dbReference>
<comment type="caution">
    <text evidence="1">The sequence shown here is derived from an EMBL/GenBank/DDBJ whole genome shotgun (WGS) entry which is preliminary data.</text>
</comment>
<name>A0A3L6GEL3_MAIZE</name>
<proteinExistence type="predicted"/>
<dbReference type="AlphaFoldDB" id="A0A3L6GEL3"/>
<accession>A0A3L6GEL3</accession>
<evidence type="ECO:0000313" key="2">
    <source>
        <dbReference type="Proteomes" id="UP000251960"/>
    </source>
</evidence>
<gene>
    <name evidence="1" type="ORF">Zm00014a_020142</name>
</gene>
<evidence type="ECO:0000313" key="1">
    <source>
        <dbReference type="EMBL" id="PWZ45615.1"/>
    </source>
</evidence>
<dbReference type="ExpressionAtlas" id="A0A3L6GEL3">
    <property type="expression patterns" value="baseline and differential"/>
</dbReference>
<organism evidence="1 2">
    <name type="scientific">Zea mays</name>
    <name type="common">Maize</name>
    <dbReference type="NCBI Taxonomy" id="4577"/>
    <lineage>
        <taxon>Eukaryota</taxon>
        <taxon>Viridiplantae</taxon>
        <taxon>Streptophyta</taxon>
        <taxon>Embryophyta</taxon>
        <taxon>Tracheophyta</taxon>
        <taxon>Spermatophyta</taxon>
        <taxon>Magnoliopsida</taxon>
        <taxon>Liliopsida</taxon>
        <taxon>Poales</taxon>
        <taxon>Poaceae</taxon>
        <taxon>PACMAD clade</taxon>
        <taxon>Panicoideae</taxon>
        <taxon>Andropogonodae</taxon>
        <taxon>Andropogoneae</taxon>
        <taxon>Tripsacinae</taxon>
        <taxon>Zea</taxon>
    </lineage>
</organism>
<dbReference type="EMBL" id="NCVQ01000002">
    <property type="protein sequence ID" value="PWZ45615.1"/>
    <property type="molecule type" value="Genomic_DNA"/>
</dbReference>